<feature type="transmembrane region" description="Helical" evidence="2">
    <location>
        <begin position="6"/>
        <end position="27"/>
    </location>
</feature>
<accession>E0IB36</accession>
<dbReference type="STRING" id="717606.PaecuDRAFT_2763"/>
<proteinExistence type="predicted"/>
<sequence>MVVEGWVTALVVVFGILVAVVGVIAYLRMFRKGADAVDYRSATGEDPSRSANPSQLADSQLLPEDRNEEQ</sequence>
<keyword evidence="2" id="KW-1133">Transmembrane helix</keyword>
<evidence type="ECO:0000313" key="3">
    <source>
        <dbReference type="EMBL" id="EFM10327.1"/>
    </source>
</evidence>
<evidence type="ECO:0000313" key="4">
    <source>
        <dbReference type="Proteomes" id="UP000005387"/>
    </source>
</evidence>
<protein>
    <submittedName>
        <fullName evidence="3">Uncharacterized protein</fullName>
    </submittedName>
</protein>
<feature type="compositionally biased region" description="Polar residues" evidence="1">
    <location>
        <begin position="49"/>
        <end position="58"/>
    </location>
</feature>
<dbReference type="AlphaFoldDB" id="E0IB36"/>
<name>E0IB36_9BACL</name>
<dbReference type="OrthoDB" id="2664399at2"/>
<gene>
    <name evidence="3" type="ORF">PaecuDRAFT_2763</name>
</gene>
<feature type="region of interest" description="Disordered" evidence="1">
    <location>
        <begin position="40"/>
        <end position="70"/>
    </location>
</feature>
<evidence type="ECO:0000256" key="1">
    <source>
        <dbReference type="SAM" id="MobiDB-lite"/>
    </source>
</evidence>
<reference evidence="3 4" key="1">
    <citation type="submission" date="2010-07" db="EMBL/GenBank/DDBJ databases">
        <title>The draft genome of Paenibacillus curdlanolyticus YK9.</title>
        <authorList>
            <consortium name="US DOE Joint Genome Institute (JGI-PGF)"/>
            <person name="Lucas S."/>
            <person name="Copeland A."/>
            <person name="Lapidus A."/>
            <person name="Cheng J.-F."/>
            <person name="Bruce D."/>
            <person name="Goodwin L."/>
            <person name="Pitluck S."/>
            <person name="Land M.L."/>
            <person name="Hauser L."/>
            <person name="Chang Y.-J."/>
            <person name="Jeffries C."/>
            <person name="Anderson I.J."/>
            <person name="Johnson E."/>
            <person name="Loganathan U."/>
            <person name="Mulhopadhyay B."/>
            <person name="Kyrpides N."/>
            <person name="Woyke T.J."/>
        </authorList>
    </citation>
    <scope>NUCLEOTIDE SEQUENCE [LARGE SCALE GENOMIC DNA]</scope>
    <source>
        <strain evidence="3 4">YK9</strain>
    </source>
</reference>
<keyword evidence="4" id="KW-1185">Reference proteome</keyword>
<dbReference type="RefSeq" id="WP_006038753.1">
    <property type="nucleotide sequence ID" value="NZ_AEDD01000007.1"/>
</dbReference>
<evidence type="ECO:0000256" key="2">
    <source>
        <dbReference type="SAM" id="Phobius"/>
    </source>
</evidence>
<dbReference type="EMBL" id="AEDD01000007">
    <property type="protein sequence ID" value="EFM10327.1"/>
    <property type="molecule type" value="Genomic_DNA"/>
</dbReference>
<dbReference type="Proteomes" id="UP000005387">
    <property type="component" value="Unassembled WGS sequence"/>
</dbReference>
<keyword evidence="2" id="KW-0812">Transmembrane</keyword>
<keyword evidence="2" id="KW-0472">Membrane</keyword>
<organism evidence="3 4">
    <name type="scientific">Paenibacillus curdlanolyticus YK9</name>
    <dbReference type="NCBI Taxonomy" id="717606"/>
    <lineage>
        <taxon>Bacteria</taxon>
        <taxon>Bacillati</taxon>
        <taxon>Bacillota</taxon>
        <taxon>Bacilli</taxon>
        <taxon>Bacillales</taxon>
        <taxon>Paenibacillaceae</taxon>
        <taxon>Paenibacillus</taxon>
    </lineage>
</organism>